<dbReference type="PANTHER" id="PTHR11461:SF145">
    <property type="entry name" value="ALPHA-1-ANTICHYMOTRYPSIN"/>
    <property type="match status" value="1"/>
</dbReference>
<dbReference type="AlphaFoldDB" id="G3VLB7"/>
<gene>
    <name evidence="7" type="primary">LOC100927993</name>
</gene>
<dbReference type="InterPro" id="IPR023795">
    <property type="entry name" value="Serpin_CS"/>
</dbReference>
<dbReference type="Ensembl" id="ENSSHAT00000004012.2">
    <property type="protein sequence ID" value="ENSSHAP00000003972.1"/>
    <property type="gene ID" value="ENSSHAG00000003499.2"/>
</dbReference>
<dbReference type="RefSeq" id="XP_003758848.1">
    <property type="nucleotide sequence ID" value="XM_003758800.3"/>
</dbReference>
<dbReference type="Gene3D" id="2.30.39.10">
    <property type="entry name" value="Alpha-1-antitrypsin, domain 1"/>
    <property type="match status" value="1"/>
</dbReference>
<dbReference type="RefSeq" id="XP_031809171.1">
    <property type="nucleotide sequence ID" value="XM_031953311.1"/>
</dbReference>
<dbReference type="GeneID" id="100927993"/>
<dbReference type="FunFam" id="2.30.39.10:FF:000002">
    <property type="entry name" value="Serpin family D member 1"/>
    <property type="match status" value="1"/>
</dbReference>
<dbReference type="PRINTS" id="PR00780">
    <property type="entry name" value="LEUSERPINII"/>
</dbReference>
<evidence type="ECO:0000259" key="6">
    <source>
        <dbReference type="SMART" id="SM00093"/>
    </source>
</evidence>
<keyword evidence="3" id="KW-0722">Serine protease inhibitor</keyword>
<evidence type="ECO:0000256" key="5">
    <source>
        <dbReference type="SAM" id="SignalP"/>
    </source>
</evidence>
<evidence type="ECO:0000256" key="2">
    <source>
        <dbReference type="ARBA" id="ARBA00022690"/>
    </source>
</evidence>
<proteinExistence type="inferred from homology"/>
<dbReference type="Pfam" id="PF00079">
    <property type="entry name" value="Serpin"/>
    <property type="match status" value="1"/>
</dbReference>
<dbReference type="InterPro" id="IPR000215">
    <property type="entry name" value="Serpin_fam"/>
</dbReference>
<evidence type="ECO:0000256" key="1">
    <source>
        <dbReference type="ARBA" id="ARBA00009500"/>
    </source>
</evidence>
<dbReference type="InterPro" id="IPR042185">
    <property type="entry name" value="Serpin_sf_2"/>
</dbReference>
<dbReference type="PROSITE" id="PS51257">
    <property type="entry name" value="PROKAR_LIPOPROTEIN"/>
    <property type="match status" value="1"/>
</dbReference>
<reference evidence="7" key="3">
    <citation type="submission" date="2025-09" db="UniProtKB">
        <authorList>
            <consortium name="Ensembl"/>
        </authorList>
    </citation>
    <scope>IDENTIFICATION</scope>
</reference>
<dbReference type="InterPro" id="IPR042178">
    <property type="entry name" value="Serpin_sf_1"/>
</dbReference>
<feature type="domain" description="Serpin" evidence="6">
    <location>
        <begin position="60"/>
        <end position="425"/>
    </location>
</feature>
<reference evidence="7" key="2">
    <citation type="submission" date="2025-08" db="UniProtKB">
        <authorList>
            <consortium name="Ensembl"/>
        </authorList>
    </citation>
    <scope>IDENTIFICATION</scope>
</reference>
<dbReference type="SUPFAM" id="SSF56574">
    <property type="entry name" value="Serpins"/>
    <property type="match status" value="1"/>
</dbReference>
<accession>G3VLB7</accession>
<dbReference type="PANTHER" id="PTHR11461">
    <property type="entry name" value="SERINE PROTEASE INHIBITOR, SERPIN"/>
    <property type="match status" value="1"/>
</dbReference>
<dbReference type="GO" id="GO:0004867">
    <property type="term" value="F:serine-type endopeptidase inhibitor activity"/>
    <property type="evidence" value="ECO:0007669"/>
    <property type="project" value="UniProtKB-KW"/>
</dbReference>
<protein>
    <recommendedName>
        <fullName evidence="6">Serpin domain-containing protein</fullName>
    </recommendedName>
</protein>
<organism evidence="7 8">
    <name type="scientific">Sarcophilus harrisii</name>
    <name type="common">Tasmanian devil</name>
    <name type="synonym">Sarcophilus laniarius</name>
    <dbReference type="NCBI Taxonomy" id="9305"/>
    <lineage>
        <taxon>Eukaryota</taxon>
        <taxon>Metazoa</taxon>
        <taxon>Chordata</taxon>
        <taxon>Craniata</taxon>
        <taxon>Vertebrata</taxon>
        <taxon>Euteleostomi</taxon>
        <taxon>Mammalia</taxon>
        <taxon>Metatheria</taxon>
        <taxon>Dasyuromorphia</taxon>
        <taxon>Dasyuridae</taxon>
        <taxon>Sarcophilus</taxon>
    </lineage>
</organism>
<dbReference type="KEGG" id="shr:100927993"/>
<evidence type="ECO:0000313" key="7">
    <source>
        <dbReference type="Ensembl" id="ENSSHAP00000003972.1"/>
    </source>
</evidence>
<dbReference type="GeneTree" id="ENSGT00940000160877"/>
<evidence type="ECO:0000313" key="8">
    <source>
        <dbReference type="Proteomes" id="UP000007648"/>
    </source>
</evidence>
<dbReference type="eggNOG" id="KOG2392">
    <property type="taxonomic scope" value="Eukaryota"/>
</dbReference>
<reference evidence="7 8" key="1">
    <citation type="journal article" date="2011" name="Proc. Natl. Acad. Sci. U.S.A.">
        <title>Genetic diversity and population structure of the endangered marsupial Sarcophilus harrisii (Tasmanian devil).</title>
        <authorList>
            <person name="Miller W."/>
            <person name="Hayes V.M."/>
            <person name="Ratan A."/>
            <person name="Petersen D.C."/>
            <person name="Wittekindt N.E."/>
            <person name="Miller J."/>
            <person name="Walenz B."/>
            <person name="Knight J."/>
            <person name="Qi J."/>
            <person name="Zhao F."/>
            <person name="Wang Q."/>
            <person name="Bedoya-Reina O.C."/>
            <person name="Katiyar N."/>
            <person name="Tomsho L.P."/>
            <person name="Kasson L.M."/>
            <person name="Hardie R.A."/>
            <person name="Woodbridge P."/>
            <person name="Tindall E.A."/>
            <person name="Bertelsen M.F."/>
            <person name="Dixon D."/>
            <person name="Pyecroft S."/>
            <person name="Helgen K.M."/>
            <person name="Lesk A.M."/>
            <person name="Pringle T.H."/>
            <person name="Patterson N."/>
            <person name="Zhang Y."/>
            <person name="Kreiss A."/>
            <person name="Woods G.M."/>
            <person name="Jones M.E."/>
            <person name="Schuster S.C."/>
        </authorList>
    </citation>
    <scope>NUCLEOTIDE SEQUENCE [LARGE SCALE GENOMIC DNA]</scope>
</reference>
<dbReference type="InterPro" id="IPR036186">
    <property type="entry name" value="Serpin_sf"/>
</dbReference>
<dbReference type="PROSITE" id="PS00284">
    <property type="entry name" value="SERPIN"/>
    <property type="match status" value="1"/>
</dbReference>
<evidence type="ECO:0000256" key="3">
    <source>
        <dbReference type="ARBA" id="ARBA00022900"/>
    </source>
</evidence>
<keyword evidence="8" id="KW-1185">Reference proteome</keyword>
<dbReference type="Gene3D" id="3.30.497.10">
    <property type="entry name" value="Antithrombin, subunit I, domain 2"/>
    <property type="match status" value="1"/>
</dbReference>
<feature type="chain" id="PRO_5003457534" description="Serpin domain-containing protein" evidence="5">
    <location>
        <begin position="20"/>
        <end position="437"/>
    </location>
</feature>
<comment type="similarity">
    <text evidence="1 4">Belongs to the serpin family.</text>
</comment>
<name>G3VLB7_SARHA</name>
<keyword evidence="5" id="KW-0732">Signal</keyword>
<dbReference type="SMART" id="SM00093">
    <property type="entry name" value="SERPIN"/>
    <property type="match status" value="1"/>
</dbReference>
<dbReference type="OrthoDB" id="671595at2759"/>
<dbReference type="OMA" id="MMEFNRP"/>
<dbReference type="HOGENOM" id="CLU_023330_2_1_1"/>
<dbReference type="CDD" id="cd19957">
    <property type="entry name" value="serpinA"/>
    <property type="match status" value="1"/>
</dbReference>
<keyword evidence="2" id="KW-0646">Protease inhibitor</keyword>
<dbReference type="Proteomes" id="UP000007648">
    <property type="component" value="Unassembled WGS sequence"/>
</dbReference>
<dbReference type="InParanoid" id="G3VLB7"/>
<evidence type="ECO:0000256" key="4">
    <source>
        <dbReference type="RuleBase" id="RU000411"/>
    </source>
</evidence>
<feature type="signal peptide" evidence="5">
    <location>
        <begin position="1"/>
        <end position="19"/>
    </location>
</feature>
<dbReference type="FunFam" id="3.30.497.10:FF:000001">
    <property type="entry name" value="Serine protease inhibitor"/>
    <property type="match status" value="1"/>
</dbReference>
<dbReference type="GO" id="GO:0005615">
    <property type="term" value="C:extracellular space"/>
    <property type="evidence" value="ECO:0007669"/>
    <property type="project" value="InterPro"/>
</dbReference>
<dbReference type="InterPro" id="IPR023796">
    <property type="entry name" value="Serpin_dom"/>
</dbReference>
<sequence>MVFKLFFSLLLTSLQAAGGCHVSPHRLGKSASDFAFRGIHSAKDASLICKMTEKNADFAFTLYKQLVSQDSDLNVFFSPLSVSMILSLLTLGAHSTTRTQILVGLGFNLKEIQEDAIHKFFQNLILNLNMPNPELQLSMGSALFVEERFRLLEEFSQNVKTMYMSEALSIDFQYPARAQKRINDYISEQTQKKIGGLVKNVDANTMMILVNYIFFKASWERNFDPKRTKEENFIVSEKTMVKVPMMIHEDIHYYFRDRSLSCSVLQIAYATNETALLVLPDQGQMKRVEAALNQKIMKRWLKGLKKRAMELRIPKLSLYGKYELQKILPALKITNIFSKEADFSGIIDLNNKPSHLTPLISQIVHETGFEMDESGPQVAINTKSHIKVRLSTARHHMMEFNRPFLIMILTQPNQSILLLGKVVNPREAEGLSASTLS</sequence>